<dbReference type="EMBL" id="KK207730">
    <property type="protein sequence ID" value="EZF56066.1"/>
    <property type="molecule type" value="Genomic_DNA"/>
</dbReference>
<protein>
    <submittedName>
        <fullName evidence="2">Uncharacterized protein</fullName>
    </submittedName>
</protein>
<gene>
    <name evidence="2" type="ORF">H103_01504</name>
</gene>
<evidence type="ECO:0000256" key="1">
    <source>
        <dbReference type="SAM" id="MobiDB-lite"/>
    </source>
</evidence>
<evidence type="ECO:0000313" key="2">
    <source>
        <dbReference type="EMBL" id="EZF56066.1"/>
    </source>
</evidence>
<dbReference type="HOGENOM" id="CLU_2759618_0_0_1"/>
<sequence>MALKNPERQAASLSEEPFSWEAPGPRAKRTELGPPYLRFSWQIHGSEEGAGGTWIYKVRRIPRINQASSP</sequence>
<feature type="region of interest" description="Disordered" evidence="1">
    <location>
        <begin position="1"/>
        <end position="26"/>
    </location>
</feature>
<dbReference type="Proteomes" id="UP000023758">
    <property type="component" value="Unassembled WGS sequence"/>
</dbReference>
<reference evidence="2" key="1">
    <citation type="submission" date="2014-02" db="EMBL/GenBank/DDBJ databases">
        <title>The Genome Sequence of Trichophyton rubrum (morphotype fischeri) CBS 288.86.</title>
        <authorList>
            <consortium name="The Broad Institute Genomics Platform"/>
            <person name="Cuomo C.A."/>
            <person name="White T.C."/>
            <person name="Graser Y."/>
            <person name="Martinez-Rossi N."/>
            <person name="Heitman J."/>
            <person name="Young S.K."/>
            <person name="Zeng Q."/>
            <person name="Gargeya S."/>
            <person name="Abouelleil A."/>
            <person name="Alvarado L."/>
            <person name="Chapman S.B."/>
            <person name="Gainer-Dewar J."/>
            <person name="Goldberg J."/>
            <person name="Griggs A."/>
            <person name="Gujja S."/>
            <person name="Hansen M."/>
            <person name="Howarth C."/>
            <person name="Imamovic A."/>
            <person name="Larimer J."/>
            <person name="Martinez D."/>
            <person name="Murphy C."/>
            <person name="Pearson M.D."/>
            <person name="Persinoti G."/>
            <person name="Poon T."/>
            <person name="Priest M."/>
            <person name="Roberts A.D."/>
            <person name="Saif S."/>
            <person name="Shea T.D."/>
            <person name="Sykes S.N."/>
            <person name="Wortman J."/>
            <person name="Nusbaum C."/>
            <person name="Birren B."/>
        </authorList>
    </citation>
    <scope>NUCLEOTIDE SEQUENCE [LARGE SCALE GENOMIC DNA]</scope>
    <source>
        <strain evidence="2">CBS 288.86</strain>
    </source>
</reference>
<organism evidence="2">
    <name type="scientific">Trichophyton rubrum CBS 288.86</name>
    <dbReference type="NCBI Taxonomy" id="1215330"/>
    <lineage>
        <taxon>Eukaryota</taxon>
        <taxon>Fungi</taxon>
        <taxon>Dikarya</taxon>
        <taxon>Ascomycota</taxon>
        <taxon>Pezizomycotina</taxon>
        <taxon>Eurotiomycetes</taxon>
        <taxon>Eurotiomycetidae</taxon>
        <taxon>Onygenales</taxon>
        <taxon>Arthrodermataceae</taxon>
        <taxon>Trichophyton</taxon>
    </lineage>
</organism>
<dbReference type="AlphaFoldDB" id="A0A022WD60"/>
<name>A0A022WD60_TRIRU</name>
<proteinExistence type="predicted"/>
<accession>A0A022WD60</accession>